<organism evidence="2">
    <name type="scientific">Candidatus Thiocaldithrix dubininis</name>
    <dbReference type="NCBI Taxonomy" id="3080823"/>
    <lineage>
        <taxon>Bacteria</taxon>
        <taxon>Pseudomonadati</taxon>
        <taxon>Pseudomonadota</taxon>
        <taxon>Gammaproteobacteria</taxon>
        <taxon>Thiotrichales</taxon>
        <taxon>Thiotrichaceae</taxon>
        <taxon>Candidatus Thiocaldithrix</taxon>
    </lineage>
</organism>
<feature type="transmembrane region" description="Helical" evidence="1">
    <location>
        <begin position="54"/>
        <end position="78"/>
    </location>
</feature>
<evidence type="ECO:0000256" key="1">
    <source>
        <dbReference type="SAM" id="Phobius"/>
    </source>
</evidence>
<reference evidence="2" key="2">
    <citation type="submission" date="2023-04" db="EMBL/GenBank/DDBJ databases">
        <authorList>
            <person name="Beletskiy A.V."/>
            <person name="Mardanov A.V."/>
            <person name="Ravin N.V."/>
        </authorList>
    </citation>
    <scope>NUCLEOTIDE SEQUENCE</scope>
    <source>
        <strain evidence="2">GKL-01</strain>
    </source>
</reference>
<dbReference type="KEGG" id="tdu:QJT80_05445"/>
<evidence type="ECO:0000313" key="2">
    <source>
        <dbReference type="EMBL" id="WGZ91925.1"/>
    </source>
</evidence>
<gene>
    <name evidence="2" type="ORF">QJT80_05445</name>
</gene>
<feature type="transmembrane region" description="Helical" evidence="1">
    <location>
        <begin position="85"/>
        <end position="107"/>
    </location>
</feature>
<protein>
    <submittedName>
        <fullName evidence="2">Uncharacterized protein</fullName>
    </submittedName>
</protein>
<keyword evidence="1" id="KW-0812">Transmembrane</keyword>
<dbReference type="Proteomes" id="UP001300672">
    <property type="component" value="Chromosome"/>
</dbReference>
<proteinExistence type="predicted"/>
<feature type="transmembrane region" description="Helical" evidence="1">
    <location>
        <begin position="12"/>
        <end position="34"/>
    </location>
</feature>
<keyword evidence="1" id="KW-1133">Transmembrane helix</keyword>
<dbReference type="EMBL" id="CP124755">
    <property type="protein sequence ID" value="WGZ91925.1"/>
    <property type="molecule type" value="Genomic_DNA"/>
</dbReference>
<keyword evidence="1" id="KW-0472">Membrane</keyword>
<feature type="transmembrane region" description="Helical" evidence="1">
    <location>
        <begin position="113"/>
        <end position="132"/>
    </location>
</feature>
<reference evidence="2" key="1">
    <citation type="journal article" date="2023" name="Int. J. Mol. Sci.">
        <title>Metagenomics Revealed a New Genus 'Candidatus Thiocaldithrix dubininis' gen. nov., sp. nov. and a New Species 'Candidatus Thiothrix putei' sp. nov. in the Family Thiotrichaceae, Some Members of Which Have Traits of Both Na+- and H+-Motive Energetics.</title>
        <authorList>
            <person name="Ravin N.V."/>
            <person name="Muntyan M.S."/>
            <person name="Smolyakov D.D."/>
            <person name="Rudenko T.S."/>
            <person name="Beletsky A.V."/>
            <person name="Mardanov A.V."/>
            <person name="Grabovich M.Y."/>
        </authorList>
    </citation>
    <scope>NUCLEOTIDE SEQUENCE</scope>
    <source>
        <strain evidence="2">GKL-01</strain>
    </source>
</reference>
<accession>A0AA95H7Y5</accession>
<name>A0AA95H7Y5_9GAMM</name>
<sequence>MNYVKYPNTKILAYYAIIAPLIGSSLLILAMLLVEYIFKPRYTTDVSIALMLTGAVYLFGSILSLPSAILTVISFILISPHFSRLPTIILTSLVGCISSGVIISSMFDSRIEQFILFATVGLFSTAIITIWLTRNKKP</sequence>
<dbReference type="AlphaFoldDB" id="A0AA95H7Y5"/>